<dbReference type="InterPro" id="IPR029154">
    <property type="entry name" value="HIBADH-like_NADP-bd"/>
</dbReference>
<dbReference type="InterPro" id="IPR008927">
    <property type="entry name" value="6-PGluconate_DH-like_C_sf"/>
</dbReference>
<dbReference type="Gene3D" id="3.40.50.720">
    <property type="entry name" value="NAD(P)-binding Rossmann-like Domain"/>
    <property type="match status" value="1"/>
</dbReference>
<dbReference type="GO" id="GO:0051287">
    <property type="term" value="F:NAD binding"/>
    <property type="evidence" value="ECO:0007669"/>
    <property type="project" value="InterPro"/>
</dbReference>
<reference evidence="7" key="1">
    <citation type="submission" date="2015-07" db="EMBL/GenBank/DDBJ databases">
        <title>Discovery of a poly(ethylene terephthalate assimilation.</title>
        <authorList>
            <person name="Yoshida S."/>
            <person name="Hiraga K."/>
            <person name="Takehana T."/>
            <person name="Taniguchi I."/>
            <person name="Yamaji H."/>
            <person name="Maeda Y."/>
            <person name="Toyohara K."/>
            <person name="Miyamoto K."/>
            <person name="Kimura Y."/>
            <person name="Oda K."/>
        </authorList>
    </citation>
    <scope>NUCLEOTIDE SEQUENCE [LARGE SCALE GENOMIC DNA]</scope>
    <source>
        <strain evidence="7">NBRC 110686 / TISTR 2288 / 201-F6</strain>
    </source>
</reference>
<evidence type="ECO:0000256" key="1">
    <source>
        <dbReference type="ARBA" id="ARBA00023002"/>
    </source>
</evidence>
<keyword evidence="2" id="KW-0520">NAD</keyword>
<dbReference type="OrthoDB" id="9777604at2"/>
<protein>
    <submittedName>
        <fullName evidence="6">3-hydroxyisobutyrate dehydrogenase</fullName>
        <ecNumber evidence="6">1.1.1.31</ecNumber>
    </submittedName>
</protein>
<dbReference type="InterPro" id="IPR015815">
    <property type="entry name" value="HIBADH-related"/>
</dbReference>
<dbReference type="Pfam" id="PF14833">
    <property type="entry name" value="NAD_binding_11"/>
    <property type="match status" value="1"/>
</dbReference>
<dbReference type="PANTHER" id="PTHR43060:SF15">
    <property type="entry name" value="3-HYDROXYISOBUTYRATE DEHYDROGENASE-LIKE 1, MITOCHONDRIAL-RELATED"/>
    <property type="match status" value="1"/>
</dbReference>
<dbReference type="Pfam" id="PF03446">
    <property type="entry name" value="NAD_binding_2"/>
    <property type="match status" value="1"/>
</dbReference>
<dbReference type="GO" id="GO:0050661">
    <property type="term" value="F:NADP binding"/>
    <property type="evidence" value="ECO:0007669"/>
    <property type="project" value="InterPro"/>
</dbReference>
<dbReference type="InterPro" id="IPR013328">
    <property type="entry name" value="6PGD_dom2"/>
</dbReference>
<keyword evidence="7" id="KW-1185">Reference proteome</keyword>
<dbReference type="SUPFAM" id="SSF48179">
    <property type="entry name" value="6-phosphogluconate dehydrogenase C-terminal domain-like"/>
    <property type="match status" value="1"/>
</dbReference>
<comment type="caution">
    <text evidence="6">The sequence shown here is derived from an EMBL/GenBank/DDBJ whole genome shotgun (WGS) entry which is preliminary data.</text>
</comment>
<evidence type="ECO:0000256" key="3">
    <source>
        <dbReference type="PIRSR" id="PIRSR000103-1"/>
    </source>
</evidence>
<evidence type="ECO:0000313" key="7">
    <source>
        <dbReference type="Proteomes" id="UP000037660"/>
    </source>
</evidence>
<feature type="domain" description="3-hydroxyisobutyrate dehydrogenase-like NAD-binding" evidence="5">
    <location>
        <begin position="189"/>
        <end position="309"/>
    </location>
</feature>
<evidence type="ECO:0000313" key="6">
    <source>
        <dbReference type="EMBL" id="GAP37465.1"/>
    </source>
</evidence>
<evidence type="ECO:0000259" key="5">
    <source>
        <dbReference type="Pfam" id="PF14833"/>
    </source>
</evidence>
<keyword evidence="1 6" id="KW-0560">Oxidoreductase</keyword>
<organism evidence="6 7">
    <name type="scientific">Piscinibacter sakaiensis</name>
    <name type="common">Ideonella sakaiensis</name>
    <dbReference type="NCBI Taxonomy" id="1547922"/>
    <lineage>
        <taxon>Bacteria</taxon>
        <taxon>Pseudomonadati</taxon>
        <taxon>Pseudomonadota</taxon>
        <taxon>Betaproteobacteria</taxon>
        <taxon>Burkholderiales</taxon>
        <taxon>Sphaerotilaceae</taxon>
        <taxon>Piscinibacter</taxon>
    </lineage>
</organism>
<dbReference type="InterPro" id="IPR006115">
    <property type="entry name" value="6PGDH_NADP-bd"/>
</dbReference>
<feature type="active site" evidence="3">
    <location>
        <position position="195"/>
    </location>
</feature>
<sequence>MSAATPAGGAPARPDPATLRALGPVAFVGLGVMGGAMLRNLVRAGADCRGCDASPATLERLADLGCPLFADPVDAARGAAVLVTMLPTSAHTRQVLFGEAGRGGAAAVLADGALVIEMSTGDALETDRIAAELAAAGLRCIDAPVGRTPREAAAGRALVMAGGDTEDVARARPLFEALADTIVHVGPRGSGIRLKLVNNYMGMVGMVMTAEALMFAAKLGLDRATVVKVLSTTAAGRGQLNTNYPHKVLAGDVTPDFPLRMGYKDIHLAMNLAASVGAPLGLGGYAREMFALAKSWGREEQDCTAMLLLLEDLAQVPR</sequence>
<gene>
    <name evidence="6" type="ORF">ISF6_3320</name>
</gene>
<dbReference type="RefSeq" id="WP_082368460.1">
    <property type="nucleotide sequence ID" value="NZ_BBYR01000047.1"/>
</dbReference>
<dbReference type="EMBL" id="BBYR01000047">
    <property type="protein sequence ID" value="GAP37465.1"/>
    <property type="molecule type" value="Genomic_DNA"/>
</dbReference>
<dbReference type="InterPro" id="IPR036291">
    <property type="entry name" value="NAD(P)-bd_dom_sf"/>
</dbReference>
<dbReference type="GO" id="GO:0008442">
    <property type="term" value="F:3-hydroxyisobutyrate dehydrogenase activity"/>
    <property type="evidence" value="ECO:0007669"/>
    <property type="project" value="UniProtKB-EC"/>
</dbReference>
<dbReference type="PIRSF" id="PIRSF000103">
    <property type="entry name" value="HIBADH"/>
    <property type="match status" value="1"/>
</dbReference>
<dbReference type="Proteomes" id="UP000037660">
    <property type="component" value="Unassembled WGS sequence"/>
</dbReference>
<dbReference type="EC" id="1.1.1.31" evidence="6"/>
<dbReference type="PANTHER" id="PTHR43060">
    <property type="entry name" value="3-HYDROXYISOBUTYRATE DEHYDROGENASE-LIKE 1, MITOCHONDRIAL-RELATED"/>
    <property type="match status" value="1"/>
</dbReference>
<reference evidence="6 7" key="2">
    <citation type="journal article" date="2016" name="Science">
        <title>A bacterium that degrades and assimilates poly(ethylene terephthalate).</title>
        <authorList>
            <person name="Yoshida S."/>
            <person name="Hiraga K."/>
            <person name="Takehana T."/>
            <person name="Taniguchi I."/>
            <person name="Yamaji H."/>
            <person name="Maeda Y."/>
            <person name="Toyohara K."/>
            <person name="Miyamoto K."/>
            <person name="Kimura Y."/>
            <person name="Oda K."/>
        </authorList>
    </citation>
    <scope>NUCLEOTIDE SEQUENCE [LARGE SCALE GENOMIC DNA]</scope>
    <source>
        <strain evidence="7">NBRC 110686 / TISTR 2288 / 201-F6</strain>
    </source>
</reference>
<dbReference type="AlphaFoldDB" id="A0A0K8P5I3"/>
<evidence type="ECO:0000259" key="4">
    <source>
        <dbReference type="Pfam" id="PF03446"/>
    </source>
</evidence>
<name>A0A0K8P5I3_PISS1</name>
<dbReference type="STRING" id="1547922.ISF6_3320"/>
<evidence type="ECO:0000256" key="2">
    <source>
        <dbReference type="ARBA" id="ARBA00023027"/>
    </source>
</evidence>
<dbReference type="Gene3D" id="1.10.1040.10">
    <property type="entry name" value="N-(1-d-carboxylethyl)-l-norvaline Dehydrogenase, domain 2"/>
    <property type="match status" value="1"/>
</dbReference>
<proteinExistence type="predicted"/>
<feature type="domain" description="6-phosphogluconate dehydrogenase NADP-binding" evidence="4">
    <location>
        <begin position="25"/>
        <end position="186"/>
    </location>
</feature>
<dbReference type="SUPFAM" id="SSF51735">
    <property type="entry name" value="NAD(P)-binding Rossmann-fold domains"/>
    <property type="match status" value="1"/>
</dbReference>
<accession>A0A0K8P5I3</accession>